<keyword evidence="5" id="KW-0949">S-adenosyl-L-methionine</keyword>
<dbReference type="PANTHER" id="PTHR12714">
    <property type="entry name" value="PROTEIN-S ISOPRENYLCYSTEINE O-METHYLTRANSFERASE"/>
    <property type="match status" value="1"/>
</dbReference>
<comment type="similarity">
    <text evidence="5">Belongs to the class VI-like SAM-binding methyltransferase superfamily. Isoprenylcysteine carboxyl methyltransferase family.</text>
</comment>
<feature type="transmembrane region" description="Helical" evidence="5">
    <location>
        <begin position="201"/>
        <end position="218"/>
    </location>
</feature>
<name>A0A165AYI8_9APHY</name>
<sequence length="252" mass="28448">PPQLPYTIRRCPCAMLATTVLKSGLLIIAVVAHYVSLTPPCPPSSKGDKVYRGQLFERVVMFLIDLEKITVASISIAHVVAMLSISVDYPHDQLVLSYLCPSPAPRLETLASLSPAFLFGFSMIMFGSFLRLWCYTALGSQFTYLVTVKPRHTLVTSGPYKYVRHPSYTGVWLLFLGTYCAFRTPSGYIDQCGLMLTPAKWFVHGCYVLYMFAMLSVVKRGMVEDKLLETAIGKEWLEYRERVPYRMIPGIY</sequence>
<reference evidence="6 7" key="1">
    <citation type="journal article" date="2016" name="Mol. Biol. Evol.">
        <title>Comparative Genomics of Early-Diverging Mushroom-Forming Fungi Provides Insights into the Origins of Lignocellulose Decay Capabilities.</title>
        <authorList>
            <person name="Nagy L.G."/>
            <person name="Riley R."/>
            <person name="Tritt A."/>
            <person name="Adam C."/>
            <person name="Daum C."/>
            <person name="Floudas D."/>
            <person name="Sun H."/>
            <person name="Yadav J.S."/>
            <person name="Pangilinan J."/>
            <person name="Larsson K.H."/>
            <person name="Matsuura K."/>
            <person name="Barry K."/>
            <person name="Labutti K."/>
            <person name="Kuo R."/>
            <person name="Ohm R.A."/>
            <person name="Bhattacharya S.S."/>
            <person name="Shirouzu T."/>
            <person name="Yoshinaga Y."/>
            <person name="Martin F.M."/>
            <person name="Grigoriev I.V."/>
            <person name="Hibbett D.S."/>
        </authorList>
    </citation>
    <scope>NUCLEOTIDE SEQUENCE [LARGE SCALE GENOMIC DNA]</scope>
    <source>
        <strain evidence="6 7">93-53</strain>
    </source>
</reference>
<keyword evidence="2 5" id="KW-0812">Transmembrane</keyword>
<dbReference type="GO" id="GO:0005789">
    <property type="term" value="C:endoplasmic reticulum membrane"/>
    <property type="evidence" value="ECO:0007669"/>
    <property type="project" value="UniProtKB-SubCell"/>
</dbReference>
<comment type="subcellular location">
    <subcellularLocation>
        <location evidence="5">Endoplasmic reticulum membrane</location>
        <topology evidence="5">Multi-pass membrane protein</topology>
    </subcellularLocation>
    <subcellularLocation>
        <location evidence="1">Membrane</location>
        <topology evidence="1">Multi-pass membrane protein</topology>
    </subcellularLocation>
</comment>
<proteinExistence type="inferred from homology"/>
<dbReference type="PANTHER" id="PTHR12714:SF9">
    <property type="entry name" value="PROTEIN-S-ISOPRENYLCYSTEINE O-METHYLTRANSFERASE"/>
    <property type="match status" value="1"/>
</dbReference>
<dbReference type="OrthoDB" id="422086at2759"/>
<dbReference type="Pfam" id="PF04140">
    <property type="entry name" value="ICMT"/>
    <property type="match status" value="1"/>
</dbReference>
<dbReference type="EMBL" id="KV427707">
    <property type="protein sequence ID" value="KZS99899.1"/>
    <property type="molecule type" value="Genomic_DNA"/>
</dbReference>
<feature type="transmembrane region" description="Helical" evidence="5">
    <location>
        <begin position="12"/>
        <end position="35"/>
    </location>
</feature>
<evidence type="ECO:0000256" key="3">
    <source>
        <dbReference type="ARBA" id="ARBA00022989"/>
    </source>
</evidence>
<evidence type="ECO:0000313" key="7">
    <source>
        <dbReference type="Proteomes" id="UP000076871"/>
    </source>
</evidence>
<protein>
    <recommendedName>
        <fullName evidence="5">Protein-S-isoprenylcysteine O-methyltransferase</fullName>
        <ecNumber evidence="5">2.1.1.100</ecNumber>
    </recommendedName>
</protein>
<accession>A0A165AYI8</accession>
<keyword evidence="5" id="KW-0256">Endoplasmic reticulum</keyword>
<dbReference type="EC" id="2.1.1.100" evidence="5"/>
<evidence type="ECO:0000256" key="4">
    <source>
        <dbReference type="ARBA" id="ARBA00023136"/>
    </source>
</evidence>
<dbReference type="Gene3D" id="1.20.120.1630">
    <property type="match status" value="1"/>
</dbReference>
<dbReference type="Proteomes" id="UP000076871">
    <property type="component" value="Unassembled WGS sequence"/>
</dbReference>
<keyword evidence="4 5" id="KW-0472">Membrane</keyword>
<dbReference type="InterPro" id="IPR007269">
    <property type="entry name" value="ICMT_MeTrfase"/>
</dbReference>
<feature type="non-terminal residue" evidence="6">
    <location>
        <position position="1"/>
    </location>
</feature>
<keyword evidence="5" id="KW-0489">Methyltransferase</keyword>
<comment type="caution">
    <text evidence="5">Lacks conserved residue(s) required for the propagation of feature annotation.</text>
</comment>
<dbReference type="GO" id="GO:0004671">
    <property type="term" value="F:protein C-terminal S-isoprenylcysteine carboxyl O-methyltransferase activity"/>
    <property type="evidence" value="ECO:0007669"/>
    <property type="project" value="UniProtKB-EC"/>
</dbReference>
<keyword evidence="7" id="KW-1185">Reference proteome</keyword>
<evidence type="ECO:0000256" key="1">
    <source>
        <dbReference type="ARBA" id="ARBA00004141"/>
    </source>
</evidence>
<organism evidence="6 7">
    <name type="scientific">Laetiporus sulphureus 93-53</name>
    <dbReference type="NCBI Taxonomy" id="1314785"/>
    <lineage>
        <taxon>Eukaryota</taxon>
        <taxon>Fungi</taxon>
        <taxon>Dikarya</taxon>
        <taxon>Basidiomycota</taxon>
        <taxon>Agaricomycotina</taxon>
        <taxon>Agaricomycetes</taxon>
        <taxon>Polyporales</taxon>
        <taxon>Laetiporus</taxon>
    </lineage>
</organism>
<evidence type="ECO:0000256" key="5">
    <source>
        <dbReference type="RuleBase" id="RU362022"/>
    </source>
</evidence>
<evidence type="ECO:0000256" key="2">
    <source>
        <dbReference type="ARBA" id="ARBA00022692"/>
    </source>
</evidence>
<feature type="transmembrane region" description="Helical" evidence="5">
    <location>
        <begin position="110"/>
        <end position="133"/>
    </location>
</feature>
<comment type="catalytic activity">
    <reaction evidence="5">
        <text>[protein]-C-terminal S-[(2E,6E)-farnesyl]-L-cysteine + S-adenosyl-L-methionine = [protein]-C-terminal S-[(2E,6E)-farnesyl]-L-cysteine methyl ester + S-adenosyl-L-homocysteine</text>
        <dbReference type="Rhea" id="RHEA:21672"/>
        <dbReference type="Rhea" id="RHEA-COMP:12125"/>
        <dbReference type="Rhea" id="RHEA-COMP:12126"/>
        <dbReference type="ChEBI" id="CHEBI:57856"/>
        <dbReference type="ChEBI" id="CHEBI:59789"/>
        <dbReference type="ChEBI" id="CHEBI:90510"/>
        <dbReference type="ChEBI" id="CHEBI:90511"/>
        <dbReference type="EC" id="2.1.1.100"/>
    </reaction>
</comment>
<dbReference type="AlphaFoldDB" id="A0A165AYI8"/>
<evidence type="ECO:0000313" key="6">
    <source>
        <dbReference type="EMBL" id="KZS99899.1"/>
    </source>
</evidence>
<dbReference type="InParanoid" id="A0A165AYI8"/>
<gene>
    <name evidence="6" type="ORF">LAESUDRAFT_667392</name>
</gene>
<keyword evidence="5" id="KW-0808">Transferase</keyword>
<dbReference type="RefSeq" id="XP_040757640.1">
    <property type="nucleotide sequence ID" value="XM_040905300.1"/>
</dbReference>
<dbReference type="GeneID" id="63822330"/>
<dbReference type="GO" id="GO:0032259">
    <property type="term" value="P:methylation"/>
    <property type="evidence" value="ECO:0007669"/>
    <property type="project" value="UniProtKB-KW"/>
</dbReference>
<keyword evidence="3 5" id="KW-1133">Transmembrane helix</keyword>